<accession>A0ACC3DTN9</accession>
<name>A0ACC3DTN9_9PEZI</name>
<organism evidence="1 2">
    <name type="scientific">Coniosporium uncinatum</name>
    <dbReference type="NCBI Taxonomy" id="93489"/>
    <lineage>
        <taxon>Eukaryota</taxon>
        <taxon>Fungi</taxon>
        <taxon>Dikarya</taxon>
        <taxon>Ascomycota</taxon>
        <taxon>Pezizomycotina</taxon>
        <taxon>Dothideomycetes</taxon>
        <taxon>Dothideomycetes incertae sedis</taxon>
        <taxon>Coniosporium</taxon>
    </lineage>
</organism>
<proteinExistence type="predicted"/>
<dbReference type="Proteomes" id="UP001186974">
    <property type="component" value="Unassembled WGS sequence"/>
</dbReference>
<reference evidence="1" key="1">
    <citation type="submission" date="2024-09" db="EMBL/GenBank/DDBJ databases">
        <title>Black Yeasts Isolated from many extreme environments.</title>
        <authorList>
            <person name="Coleine C."/>
            <person name="Stajich J.E."/>
            <person name="Selbmann L."/>
        </authorList>
    </citation>
    <scope>NUCLEOTIDE SEQUENCE</scope>
    <source>
        <strain evidence="1">CCFEE 5737</strain>
    </source>
</reference>
<evidence type="ECO:0000313" key="1">
    <source>
        <dbReference type="EMBL" id="KAK3080021.1"/>
    </source>
</evidence>
<evidence type="ECO:0000313" key="2">
    <source>
        <dbReference type="Proteomes" id="UP001186974"/>
    </source>
</evidence>
<dbReference type="EMBL" id="JAWDJW010000785">
    <property type="protein sequence ID" value="KAK3080021.1"/>
    <property type="molecule type" value="Genomic_DNA"/>
</dbReference>
<keyword evidence="2" id="KW-1185">Reference proteome</keyword>
<protein>
    <submittedName>
        <fullName evidence="1">Uncharacterized protein</fullName>
    </submittedName>
</protein>
<comment type="caution">
    <text evidence="1">The sequence shown here is derived from an EMBL/GenBank/DDBJ whole genome shotgun (WGS) entry which is preliminary data.</text>
</comment>
<sequence>MSTRSDSLDRLTALSSQLQSSQSSTLAPATSTATMASPARPPITCHVLDTTTGLPASSIPVTLTPLSPTTSSTPFTATTNSDGRVTAWQTQPSSPSLSDLFANNTSARAWSLIFDIGGYYEAKGIKSFWPDVEIRFVTRPEDAKEHYHVPLLVGPFSYTAYRGS</sequence>
<gene>
    <name evidence="1" type="ORF">LTS18_003328</name>
</gene>